<reference evidence="2 3" key="1">
    <citation type="submission" date="2019-05" db="EMBL/GenBank/DDBJ databases">
        <title>Dyadobacter AR-3-8 sp. nov., isolated from arctic soil.</title>
        <authorList>
            <person name="Chaudhary D.K."/>
        </authorList>
    </citation>
    <scope>NUCLEOTIDE SEQUENCE [LARGE SCALE GENOMIC DNA]</scope>
    <source>
        <strain evidence="2 3">AR-3-8</strain>
    </source>
</reference>
<keyword evidence="1" id="KW-0472">Membrane</keyword>
<protein>
    <recommendedName>
        <fullName evidence="4">Glycosyltransferase RgtA/B/C/D-like domain-containing protein</fullName>
    </recommendedName>
</protein>
<evidence type="ECO:0000256" key="1">
    <source>
        <dbReference type="SAM" id="Phobius"/>
    </source>
</evidence>
<feature type="transmembrane region" description="Helical" evidence="1">
    <location>
        <begin position="106"/>
        <end position="124"/>
    </location>
</feature>
<keyword evidence="1" id="KW-1133">Transmembrane helix</keyword>
<feature type="transmembrane region" description="Helical" evidence="1">
    <location>
        <begin position="355"/>
        <end position="379"/>
    </location>
</feature>
<proteinExistence type="predicted"/>
<evidence type="ECO:0000313" key="2">
    <source>
        <dbReference type="EMBL" id="TKT92302.1"/>
    </source>
</evidence>
<feature type="transmembrane region" description="Helical" evidence="1">
    <location>
        <begin position="181"/>
        <end position="197"/>
    </location>
</feature>
<keyword evidence="3" id="KW-1185">Reference proteome</keyword>
<feature type="transmembrane region" description="Helical" evidence="1">
    <location>
        <begin position="131"/>
        <end position="151"/>
    </location>
</feature>
<dbReference type="OrthoDB" id="911374at2"/>
<organism evidence="2 3">
    <name type="scientific">Dyadobacter frigoris</name>
    <dbReference type="NCBI Taxonomy" id="2576211"/>
    <lineage>
        <taxon>Bacteria</taxon>
        <taxon>Pseudomonadati</taxon>
        <taxon>Bacteroidota</taxon>
        <taxon>Cytophagia</taxon>
        <taxon>Cytophagales</taxon>
        <taxon>Spirosomataceae</taxon>
        <taxon>Dyadobacter</taxon>
    </lineage>
</organism>
<evidence type="ECO:0000313" key="3">
    <source>
        <dbReference type="Proteomes" id="UP000304900"/>
    </source>
</evidence>
<sequence>MILYNWMRINLFKIAATISIVSCLILIVVKVYFSLSFLPDMSGSETSTIFPIQFLADNRPVYSNPENAPFRFTQYTPLYFLFTNLLLEINGWLPDDVHKVFVSNRFVSMALTVLTALVLAFFLIKLTKRKRITGMLTACLVFQVLAFWILTSSRPDSLIVLLTALYVCAVFKAITSTSKNDLWYILAIFISVTAFFVKQSGTIHAIALALFCVYQYQWKLLAKLILSGLVFFAFYFLILPTNSIPVFFSNIIGGVENSVSWDWFYDWTLEKFLLQFAPLIICNFIITFYSLIREESAFYRFLAIASSMFFLFATATAFKIGAGVGYYQDYLIIAAIQITLFFTEPKRKNLFQPKILRALLASYLIIVAIHCTLFVYMTYQNQPHSLYTHQYFKEKEVANFLINDKKLVDKEWVYVCDGDNFQGVYLKHFLFRNVLVPFTDIVYLADKNKTFNFQNFESLVKQNKIRFVVAKKGDTPKNILGYKFPDLKRINTIDEYDIYEQ</sequence>
<feature type="transmembrane region" description="Helical" evidence="1">
    <location>
        <begin position="272"/>
        <end position="291"/>
    </location>
</feature>
<accession>A0A4U6D4V3</accession>
<dbReference type="AlphaFoldDB" id="A0A4U6D4V3"/>
<comment type="caution">
    <text evidence="2">The sequence shown here is derived from an EMBL/GenBank/DDBJ whole genome shotgun (WGS) entry which is preliminary data.</text>
</comment>
<name>A0A4U6D4V3_9BACT</name>
<evidence type="ECO:0008006" key="4">
    <source>
        <dbReference type="Google" id="ProtNLM"/>
    </source>
</evidence>
<dbReference type="RefSeq" id="WP_137339847.1">
    <property type="nucleotide sequence ID" value="NZ_BSQH01000007.1"/>
</dbReference>
<keyword evidence="1" id="KW-0812">Transmembrane</keyword>
<dbReference type="EMBL" id="SZVO01000004">
    <property type="protein sequence ID" value="TKT92302.1"/>
    <property type="molecule type" value="Genomic_DNA"/>
</dbReference>
<dbReference type="Proteomes" id="UP000304900">
    <property type="component" value="Unassembled WGS sequence"/>
</dbReference>
<gene>
    <name evidence="2" type="ORF">FDK13_10005</name>
</gene>
<feature type="transmembrane region" description="Helical" evidence="1">
    <location>
        <begin position="157"/>
        <end position="174"/>
    </location>
</feature>
<feature type="transmembrane region" description="Helical" evidence="1">
    <location>
        <begin position="324"/>
        <end position="343"/>
    </location>
</feature>
<feature type="transmembrane region" description="Helical" evidence="1">
    <location>
        <begin position="12"/>
        <end position="33"/>
    </location>
</feature>
<feature type="transmembrane region" description="Helical" evidence="1">
    <location>
        <begin position="298"/>
        <end position="318"/>
    </location>
</feature>